<dbReference type="PROSITE" id="PS51257">
    <property type="entry name" value="PROKAR_LIPOPROTEIN"/>
    <property type="match status" value="1"/>
</dbReference>
<dbReference type="AlphaFoldDB" id="A0A1H8DHJ0"/>
<dbReference type="RefSeq" id="WP_143280529.1">
    <property type="nucleotide sequence ID" value="NZ_FOCW01000001.1"/>
</dbReference>
<sequence length="171" mass="17402">MRMRASVGGMVLAVLTLAGCADPADPVAGMHAWIQAQKPGPVQTLEPWPELAAGGESGRGEMGRPADEIGRDPFAAAPVMGAASDAAASGAASAGPVYLGLLRRGSETAAVVRQGDAVELVRVGQRVGRSGARVSGIDAQALTLRLEGRGSTGPDGEQRLQRLPLAQEGTR</sequence>
<evidence type="ECO:0000256" key="1">
    <source>
        <dbReference type="SAM" id="MobiDB-lite"/>
    </source>
</evidence>
<dbReference type="EMBL" id="FOCW01000001">
    <property type="protein sequence ID" value="SEN06645.1"/>
    <property type="molecule type" value="Genomic_DNA"/>
</dbReference>
<evidence type="ECO:0000256" key="2">
    <source>
        <dbReference type="SAM" id="SignalP"/>
    </source>
</evidence>
<name>A0A1H8DHJ0_9BURK</name>
<evidence type="ECO:0000313" key="3">
    <source>
        <dbReference type="EMBL" id="SEN06645.1"/>
    </source>
</evidence>
<dbReference type="Proteomes" id="UP000199531">
    <property type="component" value="Unassembled WGS sequence"/>
</dbReference>
<evidence type="ECO:0000313" key="4">
    <source>
        <dbReference type="Proteomes" id="UP000199531"/>
    </source>
</evidence>
<feature type="region of interest" description="Disordered" evidence="1">
    <location>
        <begin position="147"/>
        <end position="171"/>
    </location>
</feature>
<feature type="chain" id="PRO_5011519880" description="General secretion pathway protein C" evidence="2">
    <location>
        <begin position="21"/>
        <end position="171"/>
    </location>
</feature>
<dbReference type="STRING" id="1121117.SAMN02745977_00323"/>
<reference evidence="3 4" key="1">
    <citation type="submission" date="2016-10" db="EMBL/GenBank/DDBJ databases">
        <authorList>
            <person name="de Groot N.N."/>
        </authorList>
    </citation>
    <scope>NUCLEOTIDE SEQUENCE [LARGE SCALE GENOMIC DNA]</scope>
    <source>
        <strain evidence="3 4">DSM 15123</strain>
    </source>
</reference>
<evidence type="ECO:0008006" key="5">
    <source>
        <dbReference type="Google" id="ProtNLM"/>
    </source>
</evidence>
<protein>
    <recommendedName>
        <fullName evidence="5">General secretion pathway protein C</fullName>
    </recommendedName>
</protein>
<dbReference type="OrthoDB" id="5296580at2"/>
<proteinExistence type="predicted"/>
<gene>
    <name evidence="3" type="ORF">SAMN02745977_00323</name>
</gene>
<keyword evidence="4" id="KW-1185">Reference proteome</keyword>
<dbReference type="Gene3D" id="2.30.30.830">
    <property type="match status" value="1"/>
</dbReference>
<organism evidence="3 4">
    <name type="scientific">Brachymonas denitrificans DSM 15123</name>
    <dbReference type="NCBI Taxonomy" id="1121117"/>
    <lineage>
        <taxon>Bacteria</taxon>
        <taxon>Pseudomonadati</taxon>
        <taxon>Pseudomonadota</taxon>
        <taxon>Betaproteobacteria</taxon>
        <taxon>Burkholderiales</taxon>
        <taxon>Comamonadaceae</taxon>
        <taxon>Brachymonas</taxon>
    </lineage>
</organism>
<accession>A0A1H8DHJ0</accession>
<keyword evidence="2" id="KW-0732">Signal</keyword>
<feature type="signal peptide" evidence="2">
    <location>
        <begin position="1"/>
        <end position="20"/>
    </location>
</feature>